<comment type="caution">
    <text evidence="1">The sequence shown here is derived from an EMBL/GenBank/DDBJ whole genome shotgun (WGS) entry which is preliminary data.</text>
</comment>
<dbReference type="RefSeq" id="WP_212215313.1">
    <property type="nucleotide sequence ID" value="NZ_JAGUCO010000003.1"/>
</dbReference>
<evidence type="ECO:0000313" key="2">
    <source>
        <dbReference type="Proteomes" id="UP000708576"/>
    </source>
</evidence>
<organism evidence="1 2">
    <name type="scientific">Carboxylicivirga linearis</name>
    <dbReference type="NCBI Taxonomy" id="1628157"/>
    <lineage>
        <taxon>Bacteria</taxon>
        <taxon>Pseudomonadati</taxon>
        <taxon>Bacteroidota</taxon>
        <taxon>Bacteroidia</taxon>
        <taxon>Marinilabiliales</taxon>
        <taxon>Marinilabiliaceae</taxon>
        <taxon>Carboxylicivirga</taxon>
    </lineage>
</organism>
<dbReference type="EMBL" id="JAGUCO010000003">
    <property type="protein sequence ID" value="MBS2098073.1"/>
    <property type="molecule type" value="Genomic_DNA"/>
</dbReference>
<name>A0ABS5JT35_9BACT</name>
<proteinExistence type="predicted"/>
<evidence type="ECO:0008006" key="3">
    <source>
        <dbReference type="Google" id="ProtNLM"/>
    </source>
</evidence>
<evidence type="ECO:0000313" key="1">
    <source>
        <dbReference type="EMBL" id="MBS2098073.1"/>
    </source>
</evidence>
<keyword evidence="2" id="KW-1185">Reference proteome</keyword>
<gene>
    <name evidence="1" type="ORF">KEM10_07255</name>
</gene>
<sequence>MKKSVLGIITVLSLWGLNSCELEEKIEQFNSVDDGIEALQEYAIVSKQFQNASNSCDEAVLSAEVQETAELKANLQGPVITVETDGVNEWPKYITVDFGGGITGLDGVLRSGKLHIESTNWYRTEGSVHTTTFEDYYQNGYKVEGTHIATNNGNAEGEGLQFNVVISDGKVTKDGAVIEYQQNSTRTWKEGADTPFNIWDDEYALDGTQKGVSSKGVEYALSITEPLYFKVLTREITEGKMAVVIEGLPGIELNYTTSTIWIGEQSFPMQK</sequence>
<protein>
    <recommendedName>
        <fullName evidence="3">Lipoprotein</fullName>
    </recommendedName>
</protein>
<reference evidence="1 2" key="1">
    <citation type="journal article" date="2015" name="Int. J. Syst. Evol. Microbiol.">
        <title>Carboxylicivirga linearis sp. nov., isolated from a sea cucumber culture pond.</title>
        <authorList>
            <person name="Wang F.Q."/>
            <person name="Zhou Y.X."/>
            <person name="Lin X.Z."/>
            <person name="Chen G.J."/>
            <person name="Du Z.J."/>
        </authorList>
    </citation>
    <scope>NUCLEOTIDE SEQUENCE [LARGE SCALE GENOMIC DNA]</scope>
    <source>
        <strain evidence="1 2">FB218</strain>
    </source>
</reference>
<accession>A0ABS5JT35</accession>
<dbReference type="Proteomes" id="UP000708576">
    <property type="component" value="Unassembled WGS sequence"/>
</dbReference>